<gene>
    <name evidence="3" type="ORF">NDU88_012128</name>
</gene>
<keyword evidence="1" id="KW-0863">Zinc-finger</keyword>
<reference evidence="3" key="1">
    <citation type="journal article" date="2022" name="bioRxiv">
        <title>Sequencing and chromosome-scale assembly of the giantPleurodeles waltlgenome.</title>
        <authorList>
            <person name="Brown T."/>
            <person name="Elewa A."/>
            <person name="Iarovenko S."/>
            <person name="Subramanian E."/>
            <person name="Araus A.J."/>
            <person name="Petzold A."/>
            <person name="Susuki M."/>
            <person name="Suzuki K.-i.T."/>
            <person name="Hayashi T."/>
            <person name="Toyoda A."/>
            <person name="Oliveira C."/>
            <person name="Osipova E."/>
            <person name="Leigh N.D."/>
            <person name="Simon A."/>
            <person name="Yun M.H."/>
        </authorList>
    </citation>
    <scope>NUCLEOTIDE SEQUENCE</scope>
    <source>
        <strain evidence="3">20211129_DDA</strain>
        <tissue evidence="3">Liver</tissue>
    </source>
</reference>
<proteinExistence type="predicted"/>
<evidence type="ECO:0000313" key="3">
    <source>
        <dbReference type="EMBL" id="KAJ1145845.1"/>
    </source>
</evidence>
<keyword evidence="4" id="KW-1185">Reference proteome</keyword>
<dbReference type="GO" id="GO:0008270">
    <property type="term" value="F:zinc ion binding"/>
    <property type="evidence" value="ECO:0007669"/>
    <property type="project" value="UniProtKB-KW"/>
</dbReference>
<dbReference type="PANTHER" id="PTHR33198">
    <property type="entry name" value="ANK_REP_REGION DOMAIN-CONTAINING PROTEIN-RELATED"/>
    <property type="match status" value="1"/>
</dbReference>
<dbReference type="InterPro" id="IPR001878">
    <property type="entry name" value="Znf_CCHC"/>
</dbReference>
<protein>
    <recommendedName>
        <fullName evidence="2">CCHC-type domain-containing protein</fullName>
    </recommendedName>
</protein>
<dbReference type="EMBL" id="JANPWB010000010">
    <property type="protein sequence ID" value="KAJ1145845.1"/>
    <property type="molecule type" value="Genomic_DNA"/>
</dbReference>
<comment type="caution">
    <text evidence="3">The sequence shown here is derived from an EMBL/GenBank/DDBJ whole genome shotgun (WGS) entry which is preliminary data.</text>
</comment>
<evidence type="ECO:0000259" key="2">
    <source>
        <dbReference type="PROSITE" id="PS50158"/>
    </source>
</evidence>
<dbReference type="AlphaFoldDB" id="A0AAV7R0S5"/>
<keyword evidence="1" id="KW-0862">Zinc</keyword>
<feature type="domain" description="CCHC-type" evidence="2">
    <location>
        <begin position="152"/>
        <end position="165"/>
    </location>
</feature>
<dbReference type="Pfam" id="PF00098">
    <property type="entry name" value="zf-CCHC"/>
    <property type="match status" value="1"/>
</dbReference>
<sequence>MRSSFDGDVDEYTESIRRLEKHVEKEPSTIVKRYTFFTRRQFELEIIDDFIAELRILASSCEFVGPIEQYLRDQLVVNSFNPKVQERLLCSRNPTLSETLQIARGTERSQMASKVLNKSKNSGESVNAVACKMKSTLSCKGEEKKEVKSGVCFRCGSKNHLANDCCCSAIGERCGISYAESCEAVRTAVARDSERNVWCVCPVAFNGSWSRSRYLLVAGGHAT</sequence>
<name>A0AAV7R0S5_PLEWA</name>
<dbReference type="GO" id="GO:0003676">
    <property type="term" value="F:nucleic acid binding"/>
    <property type="evidence" value="ECO:0007669"/>
    <property type="project" value="InterPro"/>
</dbReference>
<keyword evidence="1" id="KW-0479">Metal-binding</keyword>
<evidence type="ECO:0000256" key="1">
    <source>
        <dbReference type="PROSITE-ProRule" id="PRU00047"/>
    </source>
</evidence>
<accession>A0AAV7R0S5</accession>
<dbReference type="Proteomes" id="UP001066276">
    <property type="component" value="Chromosome 6"/>
</dbReference>
<evidence type="ECO:0000313" key="4">
    <source>
        <dbReference type="Proteomes" id="UP001066276"/>
    </source>
</evidence>
<organism evidence="3 4">
    <name type="scientific">Pleurodeles waltl</name>
    <name type="common">Iberian ribbed newt</name>
    <dbReference type="NCBI Taxonomy" id="8319"/>
    <lineage>
        <taxon>Eukaryota</taxon>
        <taxon>Metazoa</taxon>
        <taxon>Chordata</taxon>
        <taxon>Craniata</taxon>
        <taxon>Vertebrata</taxon>
        <taxon>Euteleostomi</taxon>
        <taxon>Amphibia</taxon>
        <taxon>Batrachia</taxon>
        <taxon>Caudata</taxon>
        <taxon>Salamandroidea</taxon>
        <taxon>Salamandridae</taxon>
        <taxon>Pleurodelinae</taxon>
        <taxon>Pleurodeles</taxon>
    </lineage>
</organism>
<dbReference type="PROSITE" id="PS50158">
    <property type="entry name" value="ZF_CCHC"/>
    <property type="match status" value="1"/>
</dbReference>